<keyword evidence="2" id="KW-1133">Transmembrane helix</keyword>
<evidence type="ECO:0000256" key="1">
    <source>
        <dbReference type="SAM" id="MobiDB-lite"/>
    </source>
</evidence>
<feature type="transmembrane region" description="Helical" evidence="2">
    <location>
        <begin position="156"/>
        <end position="177"/>
    </location>
</feature>
<dbReference type="OrthoDB" id="79730at2759"/>
<dbReference type="Proteomes" id="UP000243579">
    <property type="component" value="Unassembled WGS sequence"/>
</dbReference>
<keyword evidence="2" id="KW-0812">Transmembrane</keyword>
<feature type="chain" id="PRO_5012890295" description="Secreted protein" evidence="3">
    <location>
        <begin position="19"/>
        <end position="299"/>
    </location>
</feature>
<evidence type="ECO:0008006" key="6">
    <source>
        <dbReference type="Google" id="ProtNLM"/>
    </source>
</evidence>
<keyword evidence="3" id="KW-0732">Signal</keyword>
<reference evidence="4 5" key="1">
    <citation type="journal article" date="2014" name="Genome Biol. Evol.">
        <title>The secreted proteins of Achlya hypogyna and Thraustotheca clavata identify the ancestral oomycete secretome and reveal gene acquisitions by horizontal gene transfer.</title>
        <authorList>
            <person name="Misner I."/>
            <person name="Blouin N."/>
            <person name="Leonard G."/>
            <person name="Richards T.A."/>
            <person name="Lane C.E."/>
        </authorList>
    </citation>
    <scope>NUCLEOTIDE SEQUENCE [LARGE SCALE GENOMIC DNA]</scope>
    <source>
        <strain evidence="4 5">ATCC 48635</strain>
    </source>
</reference>
<feature type="compositionally biased region" description="Low complexity" evidence="1">
    <location>
        <begin position="39"/>
        <end position="63"/>
    </location>
</feature>
<comment type="caution">
    <text evidence="4">The sequence shown here is derived from an EMBL/GenBank/DDBJ whole genome shotgun (WGS) entry which is preliminary data.</text>
</comment>
<keyword evidence="2" id="KW-0472">Membrane</keyword>
<dbReference type="CDD" id="cd12087">
    <property type="entry name" value="TM_EGFR-like"/>
    <property type="match status" value="1"/>
</dbReference>
<dbReference type="STRING" id="1202772.A0A1V9Z6W1"/>
<feature type="compositionally biased region" description="Low complexity" evidence="1">
    <location>
        <begin position="89"/>
        <end position="102"/>
    </location>
</feature>
<feature type="region of interest" description="Disordered" evidence="1">
    <location>
        <begin position="33"/>
        <end position="151"/>
    </location>
</feature>
<evidence type="ECO:0000256" key="3">
    <source>
        <dbReference type="SAM" id="SignalP"/>
    </source>
</evidence>
<evidence type="ECO:0000313" key="4">
    <source>
        <dbReference type="EMBL" id="OQR93580.1"/>
    </source>
</evidence>
<dbReference type="EMBL" id="JNBR01000403">
    <property type="protein sequence ID" value="OQR93580.1"/>
    <property type="molecule type" value="Genomic_DNA"/>
</dbReference>
<gene>
    <name evidence="4" type="ORF">ACHHYP_02429</name>
</gene>
<protein>
    <recommendedName>
        <fullName evidence="6">Secreted protein</fullName>
    </recommendedName>
</protein>
<organism evidence="4 5">
    <name type="scientific">Achlya hypogyna</name>
    <name type="common">Oomycete</name>
    <name type="synonym">Protoachlya hypogyna</name>
    <dbReference type="NCBI Taxonomy" id="1202772"/>
    <lineage>
        <taxon>Eukaryota</taxon>
        <taxon>Sar</taxon>
        <taxon>Stramenopiles</taxon>
        <taxon>Oomycota</taxon>
        <taxon>Saprolegniomycetes</taxon>
        <taxon>Saprolegniales</taxon>
        <taxon>Achlyaceae</taxon>
        <taxon>Achlya</taxon>
    </lineage>
</organism>
<evidence type="ECO:0000256" key="2">
    <source>
        <dbReference type="SAM" id="Phobius"/>
    </source>
</evidence>
<feature type="signal peptide" evidence="3">
    <location>
        <begin position="1"/>
        <end position="18"/>
    </location>
</feature>
<name>A0A1V9Z6W1_ACHHY</name>
<dbReference type="AlphaFoldDB" id="A0A1V9Z6W1"/>
<sequence length="299" mass="31043">MRFLQLAVVLIVVTAVSAQTPVVTPLVDVVTPAPSTNEPTTVPPTTSAPTTTAPATTTLEPPTTASPPPPVTTVADPPNTWKPAPPSQTSVVWTPAPSSVAPAPAPAVTPAPAVVAPSTDSSQAATTSLVTTTAPPTTSNATTAPSGDGGSSMSTVVGVLGGIIGAGVLALGVVCVLRRRQKREPARDSTFWPISPPPAMLEAQRSPRKPSALFRKHHQHQSALASLDGSRSTAISDDILDSFAPNRRSSAIFFREDFNNARSVHIDVVEPRASNILSVGSYHIDEDDEPIRAHQSYTL</sequence>
<proteinExistence type="predicted"/>
<evidence type="ECO:0000313" key="5">
    <source>
        <dbReference type="Proteomes" id="UP000243579"/>
    </source>
</evidence>
<keyword evidence="5" id="KW-1185">Reference proteome</keyword>
<accession>A0A1V9Z6W1</accession>
<feature type="compositionally biased region" description="Low complexity" evidence="1">
    <location>
        <begin position="110"/>
        <end position="146"/>
    </location>
</feature>